<dbReference type="GO" id="GO:0016471">
    <property type="term" value="C:vacuolar proton-transporting V-type ATPase complex"/>
    <property type="evidence" value="ECO:0007669"/>
    <property type="project" value="TreeGrafter"/>
</dbReference>
<evidence type="ECO:0000256" key="6">
    <source>
        <dbReference type="ARBA" id="ARBA00023065"/>
    </source>
</evidence>
<evidence type="ECO:0000313" key="10">
    <source>
        <dbReference type="EMBL" id="SLM19767.1"/>
    </source>
</evidence>
<dbReference type="GO" id="GO:0046961">
    <property type="term" value="F:proton-transporting ATPase activity, rotational mechanism"/>
    <property type="evidence" value="ECO:0007669"/>
    <property type="project" value="InterPro"/>
</dbReference>
<evidence type="ECO:0000256" key="8">
    <source>
        <dbReference type="SAM" id="Coils"/>
    </source>
</evidence>
<evidence type="ECO:0000256" key="2">
    <source>
        <dbReference type="ARBA" id="ARBA00009904"/>
    </source>
</evidence>
<organism evidence="10">
    <name type="scientific">uncultured spirochete</name>
    <dbReference type="NCBI Taxonomy" id="156406"/>
    <lineage>
        <taxon>Bacteria</taxon>
        <taxon>Pseudomonadati</taxon>
        <taxon>Spirochaetota</taxon>
        <taxon>Spirochaetia</taxon>
        <taxon>Spirochaetales</taxon>
        <taxon>environmental samples</taxon>
    </lineage>
</organism>
<dbReference type="AlphaFoldDB" id="A0A3P3XTY9"/>
<keyword evidence="6" id="KW-0406">Ion transport</keyword>
<name>A0A3P3XTY9_9SPIR</name>
<keyword evidence="4 9" id="KW-0812">Transmembrane</keyword>
<keyword evidence="7 9" id="KW-0472">Membrane</keyword>
<sequence length="636" mass="71099">MIVPMKKFYLIVLDKDRKDVPKRLRKLGVAHIEELQGSGETYQSLERERSEVESAYFLLQNYIGKKSKSGSPKSLSPLEVDGVKSLVQEVSGLKREMDSLNERTNQLVREIERVESWGDVSAAALVEVNNGSGFSLRFFEAPLKEIASLPKELEYMGLCAPKGKLRIALVLGESEKVPELPPSFQEFQLPEFSVSQMRQEIVSVERRKKEIAQAFKDRSEKTPFIEKYLQELESDIVLERLRSGMPNQEHFAYLQGYVPARDCDKFKKIVAKYGWAIAFDDPSDEENPPTLVENPPAIRIIDPVFEFLGTVPNYHEYDISFWFLIFFALFVAMIFGDGGYGTLIVLASLGSIVLGKRKGRHASDAQKLFLVLGIVTVLWGALTASWFGIRFDQLPKMLQKISLNLINGQSPDSESNIKVFCFIIGLVQLSIAHMKNIRRDFPNLKFLSQIGSLLLLAGMFNAALNLVIDATRFPIRSWALWCIAAGFFLVFLFGNWNGKLGPSLLESLKGLIPTFLNTVSVFADIVSYIRLWAVGLAGLAISQTVNGMASGILGGAPGILLEFILKLLIAILLLLVSHSLNFMLTVLSVVVHGVRLNMLEFSGHLGMEWSGYKYDPLREQNRPSAAMESSLEETGV</sequence>
<keyword evidence="3" id="KW-0813">Transport</keyword>
<dbReference type="GO" id="GO:0007035">
    <property type="term" value="P:vacuolar acidification"/>
    <property type="evidence" value="ECO:0007669"/>
    <property type="project" value="TreeGrafter"/>
</dbReference>
<reference evidence="10" key="1">
    <citation type="submission" date="2017-02" db="EMBL/GenBank/DDBJ databases">
        <authorList>
            <person name="Regsiter A."/>
            <person name="William W."/>
        </authorList>
    </citation>
    <scope>NUCLEOTIDE SEQUENCE</scope>
    <source>
        <strain evidence="10">BdmA 4</strain>
    </source>
</reference>
<dbReference type="EMBL" id="FWDO01000007">
    <property type="protein sequence ID" value="SLM19767.1"/>
    <property type="molecule type" value="Genomic_DNA"/>
</dbReference>
<dbReference type="PANTHER" id="PTHR11629:SF63">
    <property type="entry name" value="V-TYPE PROTON ATPASE SUBUNIT A"/>
    <property type="match status" value="1"/>
</dbReference>
<evidence type="ECO:0000256" key="3">
    <source>
        <dbReference type="ARBA" id="ARBA00022448"/>
    </source>
</evidence>
<evidence type="ECO:0000256" key="4">
    <source>
        <dbReference type="ARBA" id="ARBA00022692"/>
    </source>
</evidence>
<comment type="similarity">
    <text evidence="2">Belongs to the V-ATPase 116 kDa subunit family.</text>
</comment>
<feature type="transmembrane region" description="Helical" evidence="9">
    <location>
        <begin position="321"/>
        <end position="347"/>
    </location>
</feature>
<accession>A0A3P3XTY9</accession>
<gene>
    <name evidence="10" type="ORF">SPIRO4BDMA_70189</name>
</gene>
<evidence type="ECO:0000256" key="9">
    <source>
        <dbReference type="SAM" id="Phobius"/>
    </source>
</evidence>
<proteinExistence type="inferred from homology"/>
<keyword evidence="8" id="KW-0175">Coiled coil</keyword>
<keyword evidence="5 9" id="KW-1133">Transmembrane helix</keyword>
<dbReference type="PANTHER" id="PTHR11629">
    <property type="entry name" value="VACUOLAR PROTON ATPASES"/>
    <property type="match status" value="1"/>
</dbReference>
<feature type="coiled-coil region" evidence="8">
    <location>
        <begin position="83"/>
        <end position="110"/>
    </location>
</feature>
<evidence type="ECO:0000256" key="1">
    <source>
        <dbReference type="ARBA" id="ARBA00004141"/>
    </source>
</evidence>
<dbReference type="GO" id="GO:0033179">
    <property type="term" value="C:proton-transporting V-type ATPase, V0 domain"/>
    <property type="evidence" value="ECO:0007669"/>
    <property type="project" value="InterPro"/>
</dbReference>
<feature type="transmembrane region" description="Helical" evidence="9">
    <location>
        <begin position="535"/>
        <end position="560"/>
    </location>
</feature>
<dbReference type="InterPro" id="IPR002490">
    <property type="entry name" value="V-ATPase_116kDa_su"/>
</dbReference>
<evidence type="ECO:0000256" key="7">
    <source>
        <dbReference type="ARBA" id="ARBA00023136"/>
    </source>
</evidence>
<feature type="transmembrane region" description="Helical" evidence="9">
    <location>
        <begin position="567"/>
        <end position="591"/>
    </location>
</feature>
<comment type="subcellular location">
    <subcellularLocation>
        <location evidence="1">Membrane</location>
        <topology evidence="1">Multi-pass membrane protein</topology>
    </subcellularLocation>
</comment>
<feature type="transmembrane region" description="Helical" evidence="9">
    <location>
        <begin position="510"/>
        <end position="529"/>
    </location>
</feature>
<evidence type="ECO:0000256" key="5">
    <source>
        <dbReference type="ARBA" id="ARBA00022989"/>
    </source>
</evidence>
<dbReference type="GO" id="GO:0051117">
    <property type="term" value="F:ATPase binding"/>
    <property type="evidence" value="ECO:0007669"/>
    <property type="project" value="TreeGrafter"/>
</dbReference>
<protein>
    <submittedName>
        <fullName evidence="10">Putative V-type ATP synthase subunit I 1</fullName>
    </submittedName>
</protein>
<feature type="transmembrane region" description="Helical" evidence="9">
    <location>
        <begin position="446"/>
        <end position="466"/>
    </location>
</feature>
<feature type="transmembrane region" description="Helical" evidence="9">
    <location>
        <begin position="478"/>
        <end position="498"/>
    </location>
</feature>
<feature type="transmembrane region" description="Helical" evidence="9">
    <location>
        <begin position="368"/>
        <end position="389"/>
    </location>
</feature>